<organism evidence="4">
    <name type="scientific">Candidatus Kentrum eta</name>
    <dbReference type="NCBI Taxonomy" id="2126337"/>
    <lineage>
        <taxon>Bacteria</taxon>
        <taxon>Pseudomonadati</taxon>
        <taxon>Pseudomonadota</taxon>
        <taxon>Gammaproteobacteria</taxon>
        <taxon>Candidatus Kentrum</taxon>
    </lineage>
</organism>
<reference evidence="4" key="1">
    <citation type="submission" date="2019-02" db="EMBL/GenBank/DDBJ databases">
        <authorList>
            <person name="Gruber-Vodicka R. H."/>
            <person name="Seah K. B. B."/>
        </authorList>
    </citation>
    <scope>NUCLEOTIDE SEQUENCE</scope>
    <source>
        <strain evidence="4">BECK_SA2B12</strain>
        <strain evidence="2">BECK_SA2B15</strain>
        <strain evidence="3">BECK_SA2B20</strain>
    </source>
</reference>
<proteinExistence type="predicted"/>
<feature type="domain" description="KilA-N DNA-binding" evidence="1">
    <location>
        <begin position="24"/>
        <end position="64"/>
    </location>
</feature>
<sequence>MAGKAQKVKNRGPPRQVGDFFTASQLTEEEFEHLRSQIVISSWGGRRYPPYAFTEQGIAMLSGVLRGERAVQVNIEIMRTFARLRQMLASDKELAKRLDELERKYDEQFRVVFDAMRQLMEPADPEKKPSIGFIWNNEEKDK</sequence>
<dbReference type="Pfam" id="PF10543">
    <property type="entry name" value="ORF6N"/>
    <property type="match status" value="1"/>
</dbReference>
<evidence type="ECO:0000313" key="4">
    <source>
        <dbReference type="EMBL" id="VFJ95746.1"/>
    </source>
</evidence>
<gene>
    <name evidence="2" type="ORF">BECKH772A_GA0070896_1000324</name>
    <name evidence="3" type="ORF">BECKH772B_GA0070898_1000324</name>
    <name evidence="4" type="ORF">BECKH772C_GA0070978_1000324</name>
</gene>
<evidence type="ECO:0000313" key="2">
    <source>
        <dbReference type="EMBL" id="VFJ87447.1"/>
    </source>
</evidence>
<dbReference type="InterPro" id="IPR018873">
    <property type="entry name" value="KilA-N_DNA-bd_domain"/>
</dbReference>
<dbReference type="EMBL" id="CAADFJ010000003">
    <property type="protein sequence ID" value="VFJ95746.1"/>
    <property type="molecule type" value="Genomic_DNA"/>
</dbReference>
<evidence type="ECO:0000313" key="3">
    <source>
        <dbReference type="EMBL" id="VFJ89050.1"/>
    </source>
</evidence>
<evidence type="ECO:0000259" key="1">
    <source>
        <dbReference type="Pfam" id="PF10543"/>
    </source>
</evidence>
<dbReference type="AlphaFoldDB" id="A0A450UTE7"/>
<dbReference type="EMBL" id="CAADFI010000003">
    <property type="protein sequence ID" value="VFJ89050.1"/>
    <property type="molecule type" value="Genomic_DNA"/>
</dbReference>
<name>A0A450UTE7_9GAMM</name>
<protein>
    <submittedName>
        <fullName evidence="4">ORF6N domain-containing protein</fullName>
    </submittedName>
</protein>
<dbReference type="EMBL" id="CAADFG010000003">
    <property type="protein sequence ID" value="VFJ87447.1"/>
    <property type="molecule type" value="Genomic_DNA"/>
</dbReference>
<accession>A0A450UTE7</accession>